<dbReference type="EMBL" id="JBHRYA010000007">
    <property type="protein sequence ID" value="MFC3716921.1"/>
    <property type="molecule type" value="Genomic_DNA"/>
</dbReference>
<name>A0ABV7XMH8_9GAMM</name>
<evidence type="ECO:0000256" key="1">
    <source>
        <dbReference type="SAM" id="MobiDB-lite"/>
    </source>
</evidence>
<keyword evidence="3" id="KW-1185">Reference proteome</keyword>
<evidence type="ECO:0000313" key="3">
    <source>
        <dbReference type="Proteomes" id="UP001595705"/>
    </source>
</evidence>
<evidence type="ECO:0000313" key="2">
    <source>
        <dbReference type="EMBL" id="MFC3716921.1"/>
    </source>
</evidence>
<reference evidence="3" key="1">
    <citation type="journal article" date="2019" name="Int. J. Syst. Evol. Microbiol.">
        <title>The Global Catalogue of Microorganisms (GCM) 10K type strain sequencing project: providing services to taxonomists for standard genome sequencing and annotation.</title>
        <authorList>
            <consortium name="The Broad Institute Genomics Platform"/>
            <consortium name="The Broad Institute Genome Sequencing Center for Infectious Disease"/>
            <person name="Wu L."/>
            <person name="Ma J."/>
        </authorList>
    </citation>
    <scope>NUCLEOTIDE SEQUENCE [LARGE SCALE GENOMIC DNA]</scope>
    <source>
        <strain evidence="3">KCTC 42441</strain>
    </source>
</reference>
<dbReference type="RefSeq" id="WP_386744423.1">
    <property type="nucleotide sequence ID" value="NZ_JBHRYA010000007.1"/>
</dbReference>
<dbReference type="Proteomes" id="UP001595705">
    <property type="component" value="Unassembled WGS sequence"/>
</dbReference>
<comment type="caution">
    <text evidence="2">The sequence shown here is derived from an EMBL/GenBank/DDBJ whole genome shotgun (WGS) entry which is preliminary data.</text>
</comment>
<feature type="compositionally biased region" description="Low complexity" evidence="1">
    <location>
        <begin position="49"/>
        <end position="65"/>
    </location>
</feature>
<feature type="region of interest" description="Disordered" evidence="1">
    <location>
        <begin position="49"/>
        <end position="88"/>
    </location>
</feature>
<dbReference type="PROSITE" id="PS51257">
    <property type="entry name" value="PROKAR_LIPOPROTEIN"/>
    <property type="match status" value="1"/>
</dbReference>
<protein>
    <recommendedName>
        <fullName evidence="4">Lipoprotein</fullName>
    </recommendedName>
</protein>
<evidence type="ECO:0008006" key="4">
    <source>
        <dbReference type="Google" id="ProtNLM"/>
    </source>
</evidence>
<sequence>MSVFDRHASNRHASNRHESMRSGLLAAMLCALAACGSDAGSETRQAVAGTAAPSSAAGTTAAASARNDRDGAYSEARPGDAGVTGTQLLSHPDDLQVVMLGYRLRGLAPPLAQWAEGQQAVRRANEFERATVLQGERERLQSIYDGTADVGRLRLNVNSQFSEYDGSRGGYYLTAFSPGSVFTFSAQPVPGAREQVRVQVDNEEELNFWPLDAVAAQDVLREAGGTRSVTLDSSFRITGVSQRSDGTTITVRLQRYAIVADRYRNPVVLGERMFDEEGSRR</sequence>
<gene>
    <name evidence="2" type="ORF">ACFONC_12235</name>
</gene>
<accession>A0ABV7XMH8</accession>
<proteinExistence type="predicted"/>
<organism evidence="2 3">
    <name type="scientific">Luteimonas soli</name>
    <dbReference type="NCBI Taxonomy" id="1648966"/>
    <lineage>
        <taxon>Bacteria</taxon>
        <taxon>Pseudomonadati</taxon>
        <taxon>Pseudomonadota</taxon>
        <taxon>Gammaproteobacteria</taxon>
        <taxon>Lysobacterales</taxon>
        <taxon>Lysobacteraceae</taxon>
        <taxon>Luteimonas</taxon>
    </lineage>
</organism>